<feature type="transmembrane region" description="Helical" evidence="1">
    <location>
        <begin position="179"/>
        <end position="198"/>
    </location>
</feature>
<accession>A0A9D2JEH9</accession>
<name>A0A9D2JEH9_9ACTN</name>
<keyword evidence="1" id="KW-0472">Membrane</keyword>
<reference evidence="2" key="1">
    <citation type="journal article" date="2021" name="PeerJ">
        <title>Extensive microbial diversity within the chicken gut microbiome revealed by metagenomics and culture.</title>
        <authorList>
            <person name="Gilroy R."/>
            <person name="Ravi A."/>
            <person name="Getino M."/>
            <person name="Pursley I."/>
            <person name="Horton D.L."/>
            <person name="Alikhan N.F."/>
            <person name="Baker D."/>
            <person name="Gharbi K."/>
            <person name="Hall N."/>
            <person name="Watson M."/>
            <person name="Adriaenssens E.M."/>
            <person name="Foster-Nyarko E."/>
            <person name="Jarju S."/>
            <person name="Secka A."/>
            <person name="Antonio M."/>
            <person name="Oren A."/>
            <person name="Chaudhuri R.R."/>
            <person name="La Ragione R."/>
            <person name="Hildebrand F."/>
            <person name="Pallen M.J."/>
        </authorList>
    </citation>
    <scope>NUCLEOTIDE SEQUENCE</scope>
    <source>
        <strain evidence="2">ChiHjej12B11-14209</strain>
    </source>
</reference>
<feature type="transmembrane region" description="Helical" evidence="1">
    <location>
        <begin position="21"/>
        <end position="40"/>
    </location>
</feature>
<evidence type="ECO:0000313" key="2">
    <source>
        <dbReference type="EMBL" id="HIZ45729.1"/>
    </source>
</evidence>
<feature type="transmembrane region" description="Helical" evidence="1">
    <location>
        <begin position="55"/>
        <end position="74"/>
    </location>
</feature>
<keyword evidence="1" id="KW-0812">Transmembrane</keyword>
<dbReference type="AlphaFoldDB" id="A0A9D2JEH9"/>
<evidence type="ECO:0000313" key="3">
    <source>
        <dbReference type="Proteomes" id="UP000824062"/>
    </source>
</evidence>
<organism evidence="2 3">
    <name type="scientific">Candidatus Olsenella pullistercoris</name>
    <dbReference type="NCBI Taxonomy" id="2838712"/>
    <lineage>
        <taxon>Bacteria</taxon>
        <taxon>Bacillati</taxon>
        <taxon>Actinomycetota</taxon>
        <taxon>Coriobacteriia</taxon>
        <taxon>Coriobacteriales</taxon>
        <taxon>Atopobiaceae</taxon>
        <taxon>Olsenella</taxon>
    </lineage>
</organism>
<evidence type="ECO:0000256" key="1">
    <source>
        <dbReference type="SAM" id="Phobius"/>
    </source>
</evidence>
<comment type="caution">
    <text evidence="2">The sequence shown here is derived from an EMBL/GenBank/DDBJ whole genome shotgun (WGS) entry which is preliminary data.</text>
</comment>
<protein>
    <submittedName>
        <fullName evidence="2">Uncharacterized protein</fullName>
    </submittedName>
</protein>
<dbReference type="Proteomes" id="UP000824062">
    <property type="component" value="Unassembled WGS sequence"/>
</dbReference>
<reference evidence="2" key="2">
    <citation type="submission" date="2021-04" db="EMBL/GenBank/DDBJ databases">
        <authorList>
            <person name="Gilroy R."/>
        </authorList>
    </citation>
    <scope>NUCLEOTIDE SEQUENCE</scope>
    <source>
        <strain evidence="2">ChiHjej12B11-14209</strain>
    </source>
</reference>
<sequence length="379" mass="41019">MFTDEDKKLIRRLYLWPKLGSYFLLAIFPTLAAWVILIMIDDIALESRGAYEAGLFALLPIVIVYLVISMVLLVRSRHLAGSEEWARVERAALVSPVDASTPGELHAALGLAATGRVAEAVGERQGDKNLEGLGETAQAAAGALGILGVWLLARRLHEAARHIAEGHHLPMPGLAPRRLAVFLAPVVVLAIVFAPRFASSAAAMSQAQQAASDTLAAVEAAFEEGGCGYVSVDDPSEGYQSYGYRAYGYTLDIGDPGTSSLCVSTDEDGVVETLDFHTDFDLSLIPEENLARAERDFELLSGMVSGLDVPVVANGLLAAEPTFPEEFVERFCAGSYYDDLIVRYETADGLRVTVSYETDPEDEYDEYSSSYVYLTFSAE</sequence>
<keyword evidence="1" id="KW-1133">Transmembrane helix</keyword>
<gene>
    <name evidence="2" type="ORF">IAA19_01750</name>
</gene>
<dbReference type="EMBL" id="DXBM01000019">
    <property type="protein sequence ID" value="HIZ45729.1"/>
    <property type="molecule type" value="Genomic_DNA"/>
</dbReference>
<proteinExistence type="predicted"/>